<sequence>MARTVPGTNSLCYAVAAEQIRTFLGGGLPSNAVVTGS</sequence>
<accession>A0A1V3WQ02</accession>
<evidence type="ECO:0000313" key="2">
    <source>
        <dbReference type="Proteomes" id="UP000189229"/>
    </source>
</evidence>
<dbReference type="EMBL" id="MVBM01000007">
    <property type="protein sequence ID" value="OOK69043.1"/>
    <property type="molecule type" value="Genomic_DNA"/>
</dbReference>
<proteinExistence type="predicted"/>
<dbReference type="Proteomes" id="UP000189229">
    <property type="component" value="Unassembled WGS sequence"/>
</dbReference>
<comment type="caution">
    <text evidence="1">The sequence shown here is derived from an EMBL/GenBank/DDBJ whole genome shotgun (WGS) entry which is preliminary data.</text>
</comment>
<organism evidence="1 2">
    <name type="scientific">Mycobacterium kansasii</name>
    <dbReference type="NCBI Taxonomy" id="1768"/>
    <lineage>
        <taxon>Bacteria</taxon>
        <taxon>Bacillati</taxon>
        <taxon>Actinomycetota</taxon>
        <taxon>Actinomycetes</taxon>
        <taxon>Mycobacteriales</taxon>
        <taxon>Mycobacteriaceae</taxon>
        <taxon>Mycobacterium</taxon>
    </lineage>
</organism>
<name>A0A1V3WQ02_MYCKA</name>
<evidence type="ECO:0000313" key="1">
    <source>
        <dbReference type="EMBL" id="OOK69043.1"/>
    </source>
</evidence>
<protein>
    <submittedName>
        <fullName evidence="1">Uncharacterized protein</fullName>
    </submittedName>
</protein>
<reference evidence="1 2" key="1">
    <citation type="submission" date="2017-02" db="EMBL/GenBank/DDBJ databases">
        <title>Complete genome sequences of Mycobacterium kansasii strains isolated from rhesus macaques.</title>
        <authorList>
            <person name="Panda A."/>
            <person name="Nagaraj S."/>
            <person name="Zhao X."/>
            <person name="Tettelin H."/>
            <person name="Detolla L.J."/>
        </authorList>
    </citation>
    <scope>NUCLEOTIDE SEQUENCE [LARGE SCALE GENOMIC DNA]</scope>
    <source>
        <strain evidence="1 2">11-3813</strain>
    </source>
</reference>
<dbReference type="AlphaFoldDB" id="A0A1V3WQ02"/>
<gene>
    <name evidence="1" type="ORF">BZL30_7032</name>
</gene>